<proteinExistence type="inferred from homology"/>
<comment type="subcellular location">
    <subcellularLocation>
        <location evidence="1">Membrane</location>
        <topology evidence="1">Multi-pass membrane protein</topology>
    </subcellularLocation>
</comment>
<evidence type="ECO:0000256" key="4">
    <source>
        <dbReference type="ARBA" id="ARBA00022544"/>
    </source>
</evidence>
<feature type="transmembrane region" description="Helical" evidence="8">
    <location>
        <begin position="128"/>
        <end position="149"/>
    </location>
</feature>
<evidence type="ECO:0000313" key="9">
    <source>
        <dbReference type="EMBL" id="TVX82748.1"/>
    </source>
</evidence>
<feature type="transmembrane region" description="Helical" evidence="8">
    <location>
        <begin position="286"/>
        <end position="305"/>
    </location>
</feature>
<comment type="similarity">
    <text evidence="2">Belongs to the amino acid-polyamine-organocation (APC) superfamily. Spore germination protein (SGP) (TC 2.A.3.9) family.</text>
</comment>
<gene>
    <name evidence="9" type="ORF">FQP34_03875</name>
</gene>
<dbReference type="EMBL" id="VNKI01000002">
    <property type="protein sequence ID" value="TVX82748.1"/>
    <property type="molecule type" value="Genomic_DNA"/>
</dbReference>
<dbReference type="GO" id="GO:0016020">
    <property type="term" value="C:membrane"/>
    <property type="evidence" value="ECO:0007669"/>
    <property type="project" value="UniProtKB-SubCell"/>
</dbReference>
<evidence type="ECO:0000313" key="10">
    <source>
        <dbReference type="Proteomes" id="UP000317770"/>
    </source>
</evidence>
<feature type="transmembrane region" description="Helical" evidence="8">
    <location>
        <begin position="156"/>
        <end position="181"/>
    </location>
</feature>
<protein>
    <submittedName>
        <fullName evidence="9">GerAB/ArcD/ProY family transporter</fullName>
    </submittedName>
</protein>
<evidence type="ECO:0000256" key="3">
    <source>
        <dbReference type="ARBA" id="ARBA00022448"/>
    </source>
</evidence>
<dbReference type="PANTHER" id="PTHR34975">
    <property type="entry name" value="SPORE GERMINATION PROTEIN A2"/>
    <property type="match status" value="1"/>
</dbReference>
<dbReference type="RefSeq" id="WP_081112867.1">
    <property type="nucleotide sequence ID" value="NZ_CABIYS010000002.1"/>
</dbReference>
<feature type="transmembrane region" description="Helical" evidence="8">
    <location>
        <begin position="230"/>
        <end position="251"/>
    </location>
</feature>
<dbReference type="InterPro" id="IPR004761">
    <property type="entry name" value="Spore_GerAB"/>
</dbReference>
<feature type="transmembrane region" description="Helical" evidence="8">
    <location>
        <begin position="97"/>
        <end position="116"/>
    </location>
</feature>
<sequence length="384" mass="43428">MACTTIQSLHNGNGDRIILKKISSIQTLSIFFLSIGLLNHVMLIPFLLSTGGRDAWFFSIITIGLIPIWVYILSRIIKNMNNQSLTNWLENRFGKHIKNIVLFFIVIYLISLVLATTKETIDWITTSFLFETPSLAIIIPFTLLCIFLAHSGMRSIAICSSVLLPIVVGLGIFVATGNIPTKDYSHLLPLFENGYFHGVKALHYYGYGLAELILIVFFQEKLSDKLSRKALVFLCLGLVFLLMGPLTAAIAEFGPTLAEAMRYPAYEQWRLLTIGKYIEHTDFFSIYQWLAGAYIRVSLALFLIMEVFKGKTNNMKLGILFAVGFLMVVISIVPFSNFKFLHVTQTFYYPGAFYFLLLLSTILFTGTFISSKEGKKHENETIQK</sequence>
<evidence type="ECO:0000256" key="7">
    <source>
        <dbReference type="ARBA" id="ARBA00023136"/>
    </source>
</evidence>
<evidence type="ECO:0000256" key="2">
    <source>
        <dbReference type="ARBA" id="ARBA00007998"/>
    </source>
</evidence>
<dbReference type="NCBIfam" id="TIGR00912">
    <property type="entry name" value="2A0309"/>
    <property type="match status" value="1"/>
</dbReference>
<feature type="transmembrane region" description="Helical" evidence="8">
    <location>
        <begin position="347"/>
        <end position="369"/>
    </location>
</feature>
<dbReference type="Pfam" id="PF03845">
    <property type="entry name" value="Spore_permease"/>
    <property type="match status" value="1"/>
</dbReference>
<evidence type="ECO:0000256" key="6">
    <source>
        <dbReference type="ARBA" id="ARBA00022989"/>
    </source>
</evidence>
<keyword evidence="5 8" id="KW-0812">Transmembrane</keyword>
<keyword evidence="4" id="KW-0309">Germination</keyword>
<evidence type="ECO:0000256" key="5">
    <source>
        <dbReference type="ARBA" id="ARBA00022692"/>
    </source>
</evidence>
<keyword evidence="3" id="KW-0813">Transport</keyword>
<evidence type="ECO:0000256" key="1">
    <source>
        <dbReference type="ARBA" id="ARBA00004141"/>
    </source>
</evidence>
<reference evidence="9 10" key="1">
    <citation type="submission" date="2019-07" db="EMBL/GenBank/DDBJ databases">
        <title>Genome assembly of Bacillus simplex strain GGC-P6A.</title>
        <authorList>
            <person name="Jennings M.E."/>
            <person name="Barton H.A."/>
        </authorList>
    </citation>
    <scope>NUCLEOTIDE SEQUENCE [LARGE SCALE GENOMIC DNA]</scope>
    <source>
        <strain evidence="9 10">GGC-P6A</strain>
    </source>
</reference>
<dbReference type="PANTHER" id="PTHR34975:SF2">
    <property type="entry name" value="SPORE GERMINATION PROTEIN A2"/>
    <property type="match status" value="1"/>
</dbReference>
<keyword evidence="7 8" id="KW-0472">Membrane</keyword>
<keyword evidence="6 8" id="KW-1133">Transmembrane helix</keyword>
<dbReference type="AlphaFoldDB" id="A0A8B5Y1Q9"/>
<organism evidence="9 10">
    <name type="scientific">Peribacillus simplex</name>
    <dbReference type="NCBI Taxonomy" id="1478"/>
    <lineage>
        <taxon>Bacteria</taxon>
        <taxon>Bacillati</taxon>
        <taxon>Bacillota</taxon>
        <taxon>Bacilli</taxon>
        <taxon>Bacillales</taxon>
        <taxon>Bacillaceae</taxon>
        <taxon>Peribacillus</taxon>
    </lineage>
</organism>
<feature type="transmembrane region" description="Helical" evidence="8">
    <location>
        <begin position="28"/>
        <end position="49"/>
    </location>
</feature>
<name>A0A8B5Y1Q9_9BACI</name>
<accession>A0A8B5Y1Q9</accession>
<feature type="transmembrane region" description="Helical" evidence="8">
    <location>
        <begin position="317"/>
        <end position="335"/>
    </location>
</feature>
<feature type="transmembrane region" description="Helical" evidence="8">
    <location>
        <begin position="55"/>
        <end position="77"/>
    </location>
</feature>
<dbReference type="GO" id="GO:0009847">
    <property type="term" value="P:spore germination"/>
    <property type="evidence" value="ECO:0007669"/>
    <property type="project" value="InterPro"/>
</dbReference>
<feature type="transmembrane region" description="Helical" evidence="8">
    <location>
        <begin position="201"/>
        <end position="218"/>
    </location>
</feature>
<evidence type="ECO:0000256" key="8">
    <source>
        <dbReference type="SAM" id="Phobius"/>
    </source>
</evidence>
<dbReference type="Proteomes" id="UP000317770">
    <property type="component" value="Unassembled WGS sequence"/>
</dbReference>
<comment type="caution">
    <text evidence="9">The sequence shown here is derived from an EMBL/GenBank/DDBJ whole genome shotgun (WGS) entry which is preliminary data.</text>
</comment>